<dbReference type="FunFam" id="3.40.50.720:FF:000094">
    <property type="entry name" value="Bifunctional protein FolD"/>
    <property type="match status" value="1"/>
</dbReference>
<reference evidence="15 16" key="2">
    <citation type="submission" date="2020-01" db="EMBL/GenBank/DDBJ databases">
        <title>Clostridiaceae sp. nov. isolated from the gut of human by culturomics.</title>
        <authorList>
            <person name="Chang Y."/>
        </authorList>
    </citation>
    <scope>NUCLEOTIDE SEQUENCE [LARGE SCALE GENOMIC DNA]</scope>
    <source>
        <strain evidence="15 16">DONG20-135</strain>
    </source>
</reference>
<dbReference type="FunFam" id="3.40.50.10860:FF:000005">
    <property type="entry name" value="C-1-tetrahydrofolate synthase, cytoplasmic, putative"/>
    <property type="match status" value="1"/>
</dbReference>
<dbReference type="HAMAP" id="MF_01576">
    <property type="entry name" value="THF_DHG_CYH"/>
    <property type="match status" value="1"/>
</dbReference>
<comment type="function">
    <text evidence="12">Catalyzes the oxidation of 5,10-methylenetetrahydrofolate to 5,10-methenyltetrahydrofolate and then the hydrolysis of 5,10-methenyltetrahydrofolate to 10-formyltetrahydrofolate.</text>
</comment>
<evidence type="ECO:0000313" key="16">
    <source>
        <dbReference type="Proteomes" id="UP000434036"/>
    </source>
</evidence>
<keyword evidence="10 12" id="KW-0486">Methionine biosynthesis</keyword>
<comment type="caution">
    <text evidence="15">The sequence shown here is derived from an EMBL/GenBank/DDBJ whole genome shotgun (WGS) entry which is preliminary data.</text>
</comment>
<evidence type="ECO:0000256" key="9">
    <source>
        <dbReference type="ARBA" id="ARBA00023102"/>
    </source>
</evidence>
<evidence type="ECO:0000256" key="1">
    <source>
        <dbReference type="ARBA" id="ARBA00004777"/>
    </source>
</evidence>
<feature type="domain" description="Tetrahydrofolate dehydrogenase/cyclohydrolase NAD(P)-binding" evidence="14">
    <location>
        <begin position="139"/>
        <end position="280"/>
    </location>
</feature>
<evidence type="ECO:0000256" key="3">
    <source>
        <dbReference type="ARBA" id="ARBA00022563"/>
    </source>
</evidence>
<evidence type="ECO:0000256" key="8">
    <source>
        <dbReference type="ARBA" id="ARBA00023002"/>
    </source>
</evidence>
<evidence type="ECO:0000256" key="10">
    <source>
        <dbReference type="ARBA" id="ARBA00023167"/>
    </source>
</evidence>
<dbReference type="PANTHER" id="PTHR48099">
    <property type="entry name" value="C-1-TETRAHYDROFOLATE SYNTHASE, CYTOPLASMIC-RELATED"/>
    <property type="match status" value="1"/>
</dbReference>
<dbReference type="Gene3D" id="3.40.50.720">
    <property type="entry name" value="NAD(P)-binding Rossmann-like Domain"/>
    <property type="match status" value="1"/>
</dbReference>
<dbReference type="AlphaFoldDB" id="A0A6N8UA49"/>
<dbReference type="RefSeq" id="WP_160624171.1">
    <property type="nucleotide sequence ID" value="NZ_WUUQ01000001.1"/>
</dbReference>
<protein>
    <recommendedName>
        <fullName evidence="12">Bifunctional protein FolD</fullName>
    </recommendedName>
    <domain>
        <recommendedName>
            <fullName evidence="12">Methylenetetrahydrofolate dehydrogenase</fullName>
            <ecNumber evidence="12">1.5.1.5</ecNumber>
        </recommendedName>
    </domain>
    <domain>
        <recommendedName>
            <fullName evidence="12">Methenyltetrahydrofolate cyclohydrolase</fullName>
            <ecNumber evidence="12">3.5.4.9</ecNumber>
        </recommendedName>
    </domain>
</protein>
<dbReference type="Pfam" id="PF02882">
    <property type="entry name" value="THF_DHG_CYH_C"/>
    <property type="match status" value="1"/>
</dbReference>
<keyword evidence="9 12" id="KW-0368">Histidine biosynthesis</keyword>
<evidence type="ECO:0000313" key="15">
    <source>
        <dbReference type="EMBL" id="MXQ72687.1"/>
    </source>
</evidence>
<dbReference type="GO" id="GO:0004488">
    <property type="term" value="F:methylenetetrahydrofolate dehydrogenase (NADP+) activity"/>
    <property type="evidence" value="ECO:0007669"/>
    <property type="project" value="UniProtKB-UniRule"/>
</dbReference>
<keyword evidence="4 12" id="KW-0028">Amino-acid biosynthesis</keyword>
<dbReference type="CDD" id="cd01080">
    <property type="entry name" value="NAD_bind_m-THF_DH_Cyclohyd"/>
    <property type="match status" value="1"/>
</dbReference>
<feature type="binding site" evidence="12">
    <location>
        <begin position="166"/>
        <end position="168"/>
    </location>
    <ligand>
        <name>NADP(+)</name>
        <dbReference type="ChEBI" id="CHEBI:58349"/>
    </ligand>
</feature>
<dbReference type="UniPathway" id="UPA00193"/>
<evidence type="ECO:0000259" key="13">
    <source>
        <dbReference type="Pfam" id="PF00763"/>
    </source>
</evidence>
<dbReference type="PROSITE" id="PS00767">
    <property type="entry name" value="THF_DHG_CYH_2"/>
    <property type="match status" value="1"/>
</dbReference>
<dbReference type="InterPro" id="IPR000672">
    <property type="entry name" value="THF_DH/CycHdrlase"/>
</dbReference>
<dbReference type="GO" id="GO:0009086">
    <property type="term" value="P:methionine biosynthetic process"/>
    <property type="evidence" value="ECO:0007669"/>
    <property type="project" value="UniProtKB-KW"/>
</dbReference>
<dbReference type="SUPFAM" id="SSF51735">
    <property type="entry name" value="NAD(P)-binding Rossmann-fold domains"/>
    <property type="match status" value="1"/>
</dbReference>
<keyword evidence="16" id="KW-1185">Reference proteome</keyword>
<dbReference type="InterPro" id="IPR036291">
    <property type="entry name" value="NAD(P)-bd_dom_sf"/>
</dbReference>
<comment type="pathway">
    <text evidence="1 12">One-carbon metabolism; tetrahydrofolate interconversion.</text>
</comment>
<gene>
    <name evidence="12" type="primary">folD</name>
    <name evidence="15" type="ORF">GSF08_01845</name>
</gene>
<dbReference type="PANTHER" id="PTHR48099:SF5">
    <property type="entry name" value="C-1-TETRAHYDROFOLATE SYNTHASE, CYTOPLASMIC"/>
    <property type="match status" value="1"/>
</dbReference>
<comment type="catalytic activity">
    <reaction evidence="12">
        <text>(6R)-5,10-methylene-5,6,7,8-tetrahydrofolate + NADP(+) = (6R)-5,10-methenyltetrahydrofolate + NADPH</text>
        <dbReference type="Rhea" id="RHEA:22812"/>
        <dbReference type="ChEBI" id="CHEBI:15636"/>
        <dbReference type="ChEBI" id="CHEBI:57455"/>
        <dbReference type="ChEBI" id="CHEBI:57783"/>
        <dbReference type="ChEBI" id="CHEBI:58349"/>
        <dbReference type="EC" id="1.5.1.5"/>
    </reaction>
</comment>
<comment type="similarity">
    <text evidence="12">Belongs to the tetrahydrofolate dehydrogenase/cyclohydrolase family.</text>
</comment>
<comment type="caution">
    <text evidence="12">Lacks conserved residue(s) required for the propagation of feature annotation.</text>
</comment>
<comment type="catalytic activity">
    <reaction evidence="12">
        <text>(6R)-5,10-methenyltetrahydrofolate + H2O = (6R)-10-formyltetrahydrofolate + H(+)</text>
        <dbReference type="Rhea" id="RHEA:23700"/>
        <dbReference type="ChEBI" id="CHEBI:15377"/>
        <dbReference type="ChEBI" id="CHEBI:15378"/>
        <dbReference type="ChEBI" id="CHEBI:57455"/>
        <dbReference type="ChEBI" id="CHEBI:195366"/>
        <dbReference type="EC" id="3.5.4.9"/>
    </reaction>
</comment>
<dbReference type="Gene3D" id="3.40.50.10860">
    <property type="entry name" value="Leucine Dehydrogenase, chain A, domain 1"/>
    <property type="match status" value="1"/>
</dbReference>
<name>A0A6N8UA49_9FIRM</name>
<keyword evidence="11 12" id="KW-0511">Multifunctional enzyme</keyword>
<dbReference type="EMBL" id="WUUQ01000001">
    <property type="protein sequence ID" value="MXQ72687.1"/>
    <property type="molecule type" value="Genomic_DNA"/>
</dbReference>
<accession>A0A6N8UA49</accession>
<dbReference type="Proteomes" id="UP000434036">
    <property type="component" value="Unassembled WGS sequence"/>
</dbReference>
<evidence type="ECO:0000256" key="7">
    <source>
        <dbReference type="ARBA" id="ARBA00022857"/>
    </source>
</evidence>
<keyword evidence="7 12" id="KW-0521">NADP</keyword>
<keyword evidence="3 12" id="KW-0554">One-carbon metabolism</keyword>
<keyword evidence="8 12" id="KW-0560">Oxidoreductase</keyword>
<dbReference type="GO" id="GO:0035999">
    <property type="term" value="P:tetrahydrofolate interconversion"/>
    <property type="evidence" value="ECO:0007669"/>
    <property type="project" value="UniProtKB-UniRule"/>
</dbReference>
<dbReference type="PRINTS" id="PR00085">
    <property type="entry name" value="THFDHDRGNASE"/>
</dbReference>
<keyword evidence="5 12" id="KW-0658">Purine biosynthesis</keyword>
<dbReference type="SUPFAM" id="SSF53223">
    <property type="entry name" value="Aminoacid dehydrogenase-like, N-terminal domain"/>
    <property type="match status" value="1"/>
</dbReference>
<proteinExistence type="inferred from homology"/>
<keyword evidence="6 12" id="KW-0378">Hydrolase</keyword>
<organism evidence="15 16">
    <name type="scientific">Copranaerobaculum intestinale</name>
    <dbReference type="NCBI Taxonomy" id="2692629"/>
    <lineage>
        <taxon>Bacteria</taxon>
        <taxon>Bacillati</taxon>
        <taxon>Bacillota</taxon>
        <taxon>Erysipelotrichia</taxon>
        <taxon>Erysipelotrichales</taxon>
        <taxon>Erysipelotrichaceae</taxon>
        <taxon>Copranaerobaculum</taxon>
    </lineage>
</organism>
<dbReference type="Pfam" id="PF00763">
    <property type="entry name" value="THF_DHG_CYH"/>
    <property type="match status" value="1"/>
</dbReference>
<evidence type="ECO:0000256" key="2">
    <source>
        <dbReference type="ARBA" id="ARBA00011738"/>
    </source>
</evidence>
<dbReference type="InterPro" id="IPR020630">
    <property type="entry name" value="THF_DH/CycHdrlase_cat_dom"/>
</dbReference>
<evidence type="ECO:0000259" key="14">
    <source>
        <dbReference type="Pfam" id="PF02882"/>
    </source>
</evidence>
<dbReference type="EC" id="3.5.4.9" evidence="12"/>
<evidence type="ECO:0000256" key="12">
    <source>
        <dbReference type="HAMAP-Rule" id="MF_01576"/>
    </source>
</evidence>
<evidence type="ECO:0000256" key="6">
    <source>
        <dbReference type="ARBA" id="ARBA00022801"/>
    </source>
</evidence>
<dbReference type="InterPro" id="IPR020631">
    <property type="entry name" value="THF_DH/CycHdrlase_NAD-bd_dom"/>
</dbReference>
<comment type="subunit">
    <text evidence="2 12">Homodimer.</text>
</comment>
<evidence type="ECO:0000256" key="5">
    <source>
        <dbReference type="ARBA" id="ARBA00022755"/>
    </source>
</evidence>
<feature type="domain" description="Tetrahydrofolate dehydrogenase/cyclohydrolase catalytic" evidence="13">
    <location>
        <begin position="5"/>
        <end position="120"/>
    </location>
</feature>
<reference evidence="15 16" key="1">
    <citation type="submission" date="2019-12" db="EMBL/GenBank/DDBJ databases">
        <authorList>
            <person name="Yang R."/>
        </authorList>
    </citation>
    <scope>NUCLEOTIDE SEQUENCE [LARGE SCALE GENOMIC DNA]</scope>
    <source>
        <strain evidence="15 16">DONG20-135</strain>
    </source>
</reference>
<sequence length="287" mass="31617">MDKIIYGDVIAQNIKDSIKARIDTIKEKGQRLPKLVVVVVGSKVASQSYIRGKEKACQAIGMENDLIQLDDAITQQELLRVIQQLNHDHTVDGILIQMPLPKHIQENEILFAIDPNKDVDGFHPFNVGKMMIQEKTFIPCTPKGIMTILKHIGYEDLSGLRAVILGRSNVVGRPVSQLLLNQHATVTVCHTRTEDVAKEAANADILIAAAGQPRMVKADWVKNGAVVIDVGVNRDECGKLCGDVDLDEVIAKCRYITPVPKGVGPMTIAMLLENTLEAYDLHMEKEG</sequence>
<dbReference type="InterPro" id="IPR046346">
    <property type="entry name" value="Aminoacid_DH-like_N_sf"/>
</dbReference>
<evidence type="ECO:0000256" key="4">
    <source>
        <dbReference type="ARBA" id="ARBA00022605"/>
    </source>
</evidence>
<dbReference type="GO" id="GO:0000105">
    <property type="term" value="P:L-histidine biosynthetic process"/>
    <property type="evidence" value="ECO:0007669"/>
    <property type="project" value="UniProtKB-KW"/>
</dbReference>
<dbReference type="GO" id="GO:0004477">
    <property type="term" value="F:methenyltetrahydrofolate cyclohydrolase activity"/>
    <property type="evidence" value="ECO:0007669"/>
    <property type="project" value="UniProtKB-UniRule"/>
</dbReference>
<evidence type="ECO:0000256" key="11">
    <source>
        <dbReference type="ARBA" id="ARBA00023268"/>
    </source>
</evidence>
<dbReference type="InterPro" id="IPR020867">
    <property type="entry name" value="THF_DH/CycHdrlase_CS"/>
</dbReference>
<dbReference type="GO" id="GO:0006164">
    <property type="term" value="P:purine nucleotide biosynthetic process"/>
    <property type="evidence" value="ECO:0007669"/>
    <property type="project" value="UniProtKB-KW"/>
</dbReference>
<feature type="binding site" evidence="12">
    <location>
        <position position="232"/>
    </location>
    <ligand>
        <name>NADP(+)</name>
        <dbReference type="ChEBI" id="CHEBI:58349"/>
    </ligand>
</feature>
<dbReference type="PROSITE" id="PS00766">
    <property type="entry name" value="THF_DHG_CYH_1"/>
    <property type="match status" value="1"/>
</dbReference>
<dbReference type="EC" id="1.5.1.5" evidence="12"/>
<dbReference type="GO" id="GO:0005829">
    <property type="term" value="C:cytosol"/>
    <property type="evidence" value="ECO:0007669"/>
    <property type="project" value="TreeGrafter"/>
</dbReference>